<dbReference type="CDD" id="cd02440">
    <property type="entry name" value="AdoMet_MTases"/>
    <property type="match status" value="1"/>
</dbReference>
<dbReference type="SUPFAM" id="SSF53335">
    <property type="entry name" value="S-adenosyl-L-methionine-dependent methyltransferases"/>
    <property type="match status" value="1"/>
</dbReference>
<evidence type="ECO:0000256" key="4">
    <source>
        <dbReference type="ARBA" id="ARBA00022679"/>
    </source>
</evidence>
<dbReference type="RefSeq" id="WP_075865629.1">
    <property type="nucleotide sequence ID" value="NZ_BDJL01000041.1"/>
</dbReference>
<dbReference type="GO" id="GO:0005840">
    <property type="term" value="C:ribosome"/>
    <property type="evidence" value="ECO:0007669"/>
    <property type="project" value="UniProtKB-KW"/>
</dbReference>
<keyword evidence="4 6" id="KW-0808">Transferase</keyword>
<sequence length="305" mass="33984">MKYLEIAVEVESSFTETIADLFWEFNTGGVSIEDPLLLWQYINAQIWDAYEFPDSVLKAERATVRAYFPLTENINTLLNQINEKLKSLEIPFNLYFQEVDEESWANSWKKYFKPVEVGEFLIKPTWEKLPSGKEGKKIIEIDPGMAFGTGTHVTTALVLEALPNYVSPGKVVVDVGTGSGILAIASALLGAEKIYALDIDPVAVKVARDNISINRLEDRITVIENDLLHGFNQTVDVIIANIIAAVIKELALDAYEKLATGGIFIGSGIILEREKEVMDKLLEVGFKIIERKSSGGWCLLVARKE</sequence>
<reference evidence="8" key="1">
    <citation type="submission" date="2016-12" db="EMBL/GenBank/DDBJ databases">
        <title>Draft Genome Sequences od Carboxydothermus pertinax and islandicus, Hydrogenogenic Carboxydotrophic Bacteria.</title>
        <authorList>
            <person name="Fukuyama Y."/>
            <person name="Ohmae K."/>
            <person name="Yoneda Y."/>
            <person name="Yoshida T."/>
            <person name="Sako Y."/>
        </authorList>
    </citation>
    <scope>NUCLEOTIDE SEQUENCE [LARGE SCALE GENOMIC DNA]</scope>
    <source>
        <strain evidence="8">SET</strain>
    </source>
</reference>
<dbReference type="PANTHER" id="PTHR43648">
    <property type="entry name" value="ELECTRON TRANSFER FLAVOPROTEIN BETA SUBUNIT LYSINE METHYLTRANSFERASE"/>
    <property type="match status" value="1"/>
</dbReference>
<comment type="function">
    <text evidence="6">Methylates ribosomal protein L11.</text>
</comment>
<dbReference type="Proteomes" id="UP000187338">
    <property type="component" value="Unassembled WGS sequence"/>
</dbReference>
<dbReference type="EC" id="2.1.1.-" evidence="6"/>
<proteinExistence type="inferred from homology"/>
<keyword evidence="8" id="KW-1185">Reference proteome</keyword>
<evidence type="ECO:0000256" key="3">
    <source>
        <dbReference type="ARBA" id="ARBA00022603"/>
    </source>
</evidence>
<comment type="similarity">
    <text evidence="1 6">Belongs to the methyltransferase superfamily. PrmA family.</text>
</comment>
<dbReference type="Gene3D" id="3.40.50.150">
    <property type="entry name" value="Vaccinia Virus protein VP39"/>
    <property type="match status" value="1"/>
</dbReference>
<dbReference type="HAMAP" id="MF_00735">
    <property type="entry name" value="Methyltr_PrmA"/>
    <property type="match status" value="1"/>
</dbReference>
<dbReference type="PIRSF" id="PIRSF000401">
    <property type="entry name" value="RPL11_MTase"/>
    <property type="match status" value="1"/>
</dbReference>
<comment type="subcellular location">
    <subcellularLocation>
        <location evidence="6">Cytoplasm</location>
    </subcellularLocation>
</comment>
<keyword evidence="2 6" id="KW-0963">Cytoplasm</keyword>
<feature type="binding site" evidence="6">
    <location>
        <position position="155"/>
    </location>
    <ligand>
        <name>S-adenosyl-L-methionine</name>
        <dbReference type="ChEBI" id="CHEBI:59789"/>
    </ligand>
</feature>
<evidence type="ECO:0000256" key="6">
    <source>
        <dbReference type="HAMAP-Rule" id="MF_00735"/>
    </source>
</evidence>
<keyword evidence="7" id="KW-0689">Ribosomal protein</keyword>
<dbReference type="InterPro" id="IPR004498">
    <property type="entry name" value="Ribosomal_PrmA_MeTrfase"/>
</dbReference>
<evidence type="ECO:0000256" key="2">
    <source>
        <dbReference type="ARBA" id="ARBA00022490"/>
    </source>
</evidence>
<keyword evidence="3 6" id="KW-0489">Methyltransferase</keyword>
<evidence type="ECO:0000313" key="7">
    <source>
        <dbReference type="EMBL" id="GAV25474.1"/>
    </source>
</evidence>
<keyword evidence="5 6" id="KW-0949">S-adenosyl-L-methionine</keyword>
<dbReference type="STRING" id="661089.ciss_14070"/>
<accession>A0A1L8D2Z4</accession>
<keyword evidence="7" id="KW-0687">Ribonucleoprotein</keyword>
<dbReference type="GO" id="GO:0032259">
    <property type="term" value="P:methylation"/>
    <property type="evidence" value="ECO:0007669"/>
    <property type="project" value="UniProtKB-KW"/>
</dbReference>
<dbReference type="GO" id="GO:0016279">
    <property type="term" value="F:protein-lysine N-methyltransferase activity"/>
    <property type="evidence" value="ECO:0007669"/>
    <property type="project" value="RHEA"/>
</dbReference>
<name>A0A1L8D2Z4_9THEO</name>
<comment type="caution">
    <text evidence="7">The sequence shown here is derived from an EMBL/GenBank/DDBJ whole genome shotgun (WGS) entry which is preliminary data.</text>
</comment>
<feature type="binding site" evidence="6">
    <location>
        <position position="176"/>
    </location>
    <ligand>
        <name>S-adenosyl-L-methionine</name>
        <dbReference type="ChEBI" id="CHEBI:59789"/>
    </ligand>
</feature>
<gene>
    <name evidence="6" type="primary">prmA</name>
    <name evidence="7" type="ORF">ciss_14070</name>
</gene>
<dbReference type="EMBL" id="BDJL01000041">
    <property type="protein sequence ID" value="GAV25474.1"/>
    <property type="molecule type" value="Genomic_DNA"/>
</dbReference>
<dbReference type="NCBIfam" id="TIGR00406">
    <property type="entry name" value="prmA"/>
    <property type="match status" value="1"/>
</dbReference>
<protein>
    <recommendedName>
        <fullName evidence="6">Ribosomal protein L11 methyltransferase</fullName>
        <shortName evidence="6">L11 Mtase</shortName>
        <ecNumber evidence="6">2.1.1.-</ecNumber>
    </recommendedName>
</protein>
<evidence type="ECO:0000313" key="8">
    <source>
        <dbReference type="Proteomes" id="UP000187338"/>
    </source>
</evidence>
<evidence type="ECO:0000256" key="1">
    <source>
        <dbReference type="ARBA" id="ARBA00009741"/>
    </source>
</evidence>
<dbReference type="Pfam" id="PF06325">
    <property type="entry name" value="PrmA"/>
    <property type="match status" value="1"/>
</dbReference>
<dbReference type="AlphaFoldDB" id="A0A1L8D2Z4"/>
<dbReference type="InterPro" id="IPR029063">
    <property type="entry name" value="SAM-dependent_MTases_sf"/>
</dbReference>
<feature type="binding site" evidence="6">
    <location>
        <position position="198"/>
    </location>
    <ligand>
        <name>S-adenosyl-L-methionine</name>
        <dbReference type="ChEBI" id="CHEBI:59789"/>
    </ligand>
</feature>
<evidence type="ECO:0000256" key="5">
    <source>
        <dbReference type="ARBA" id="ARBA00022691"/>
    </source>
</evidence>
<feature type="binding site" evidence="6">
    <location>
        <position position="241"/>
    </location>
    <ligand>
        <name>S-adenosyl-L-methionine</name>
        <dbReference type="ChEBI" id="CHEBI:59789"/>
    </ligand>
</feature>
<dbReference type="PANTHER" id="PTHR43648:SF1">
    <property type="entry name" value="ELECTRON TRANSFER FLAVOPROTEIN BETA SUBUNIT LYSINE METHYLTRANSFERASE"/>
    <property type="match status" value="1"/>
</dbReference>
<dbReference type="InterPro" id="IPR050078">
    <property type="entry name" value="Ribosomal_L11_MeTrfase_PrmA"/>
</dbReference>
<organism evidence="7 8">
    <name type="scientific">Carboxydothermus islandicus</name>
    <dbReference type="NCBI Taxonomy" id="661089"/>
    <lineage>
        <taxon>Bacteria</taxon>
        <taxon>Bacillati</taxon>
        <taxon>Bacillota</taxon>
        <taxon>Clostridia</taxon>
        <taxon>Thermoanaerobacterales</taxon>
        <taxon>Thermoanaerobacteraceae</taxon>
        <taxon>Carboxydothermus</taxon>
    </lineage>
</organism>
<dbReference type="GO" id="GO:0005737">
    <property type="term" value="C:cytoplasm"/>
    <property type="evidence" value="ECO:0007669"/>
    <property type="project" value="UniProtKB-SubCell"/>
</dbReference>
<comment type="catalytic activity">
    <reaction evidence="6">
        <text>L-lysyl-[protein] + 3 S-adenosyl-L-methionine = N(6),N(6),N(6)-trimethyl-L-lysyl-[protein] + 3 S-adenosyl-L-homocysteine + 3 H(+)</text>
        <dbReference type="Rhea" id="RHEA:54192"/>
        <dbReference type="Rhea" id="RHEA-COMP:9752"/>
        <dbReference type="Rhea" id="RHEA-COMP:13826"/>
        <dbReference type="ChEBI" id="CHEBI:15378"/>
        <dbReference type="ChEBI" id="CHEBI:29969"/>
        <dbReference type="ChEBI" id="CHEBI:57856"/>
        <dbReference type="ChEBI" id="CHEBI:59789"/>
        <dbReference type="ChEBI" id="CHEBI:61961"/>
    </reaction>
</comment>